<dbReference type="InterPro" id="IPR006620">
    <property type="entry name" value="Pro_4_hyd_alph"/>
</dbReference>
<keyword evidence="9" id="KW-1185">Reference proteome</keyword>
<evidence type="ECO:0000256" key="3">
    <source>
        <dbReference type="ARBA" id="ARBA00022896"/>
    </source>
</evidence>
<dbReference type="PANTHER" id="PTHR12907:SF26">
    <property type="entry name" value="HIF PROLYL HYDROXYLASE, ISOFORM C"/>
    <property type="match status" value="1"/>
</dbReference>
<dbReference type="GO" id="GO:0031543">
    <property type="term" value="F:peptidyl-proline dioxygenase activity"/>
    <property type="evidence" value="ECO:0007669"/>
    <property type="project" value="TreeGrafter"/>
</dbReference>
<dbReference type="InterPro" id="IPR005123">
    <property type="entry name" value="Oxoglu/Fe-dep_dioxygenase_dom"/>
</dbReference>
<dbReference type="Proteomes" id="UP001515480">
    <property type="component" value="Unassembled WGS sequence"/>
</dbReference>
<comment type="caution">
    <text evidence="8">The sequence shown here is derived from an EMBL/GenBank/DDBJ whole genome shotgun (WGS) entry which is preliminary data.</text>
</comment>
<keyword evidence="5" id="KW-0560">Oxidoreductase</keyword>
<evidence type="ECO:0000256" key="6">
    <source>
        <dbReference type="ARBA" id="ARBA00023004"/>
    </source>
</evidence>
<dbReference type="Pfam" id="PF13640">
    <property type="entry name" value="2OG-FeII_Oxy_3"/>
    <property type="match status" value="1"/>
</dbReference>
<accession>A0AB34JF59</accession>
<gene>
    <name evidence="8" type="ORF">AB1Y20_023097</name>
</gene>
<evidence type="ECO:0000259" key="7">
    <source>
        <dbReference type="PROSITE" id="PS51471"/>
    </source>
</evidence>
<dbReference type="PANTHER" id="PTHR12907">
    <property type="entry name" value="EGL NINE HOMOLOG-RELATED"/>
    <property type="match status" value="1"/>
</dbReference>
<evidence type="ECO:0000313" key="9">
    <source>
        <dbReference type="Proteomes" id="UP001515480"/>
    </source>
</evidence>
<reference evidence="8 9" key="1">
    <citation type="journal article" date="2024" name="Science">
        <title>Giant polyketide synthase enzymes in the biosynthesis of giant marine polyether toxins.</title>
        <authorList>
            <person name="Fallon T.R."/>
            <person name="Shende V.V."/>
            <person name="Wierzbicki I.H."/>
            <person name="Pendleton A.L."/>
            <person name="Watervoot N.F."/>
            <person name="Auber R.P."/>
            <person name="Gonzalez D.J."/>
            <person name="Wisecaver J.H."/>
            <person name="Moore B.S."/>
        </authorList>
    </citation>
    <scope>NUCLEOTIDE SEQUENCE [LARGE SCALE GENOMIC DNA]</scope>
    <source>
        <strain evidence="8 9">12B1</strain>
    </source>
</reference>
<proteinExistence type="predicted"/>
<dbReference type="PROSITE" id="PS51471">
    <property type="entry name" value="FE2OG_OXY"/>
    <property type="match status" value="1"/>
</dbReference>
<comment type="cofactor">
    <cofactor evidence="1">
        <name>L-ascorbate</name>
        <dbReference type="ChEBI" id="CHEBI:38290"/>
    </cofactor>
</comment>
<evidence type="ECO:0000313" key="8">
    <source>
        <dbReference type="EMBL" id="KAL1519583.1"/>
    </source>
</evidence>
<organism evidence="8 9">
    <name type="scientific">Prymnesium parvum</name>
    <name type="common">Toxic golden alga</name>
    <dbReference type="NCBI Taxonomy" id="97485"/>
    <lineage>
        <taxon>Eukaryota</taxon>
        <taxon>Haptista</taxon>
        <taxon>Haptophyta</taxon>
        <taxon>Prymnesiophyceae</taxon>
        <taxon>Prymnesiales</taxon>
        <taxon>Prymnesiaceae</taxon>
        <taxon>Prymnesium</taxon>
    </lineage>
</organism>
<evidence type="ECO:0000256" key="4">
    <source>
        <dbReference type="ARBA" id="ARBA00022964"/>
    </source>
</evidence>
<name>A0AB34JF59_PRYPA</name>
<dbReference type="SMART" id="SM00702">
    <property type="entry name" value="P4Hc"/>
    <property type="match status" value="1"/>
</dbReference>
<evidence type="ECO:0000256" key="1">
    <source>
        <dbReference type="ARBA" id="ARBA00001961"/>
    </source>
</evidence>
<evidence type="ECO:0000256" key="5">
    <source>
        <dbReference type="ARBA" id="ARBA00023002"/>
    </source>
</evidence>
<keyword evidence="3" id="KW-0847">Vitamin C</keyword>
<protein>
    <recommendedName>
        <fullName evidence="7">Fe2OG dioxygenase domain-containing protein</fullName>
    </recommendedName>
</protein>
<sequence length="321" mass="34385">MGAQHLAAEAEAAAEGWRGGGPPVPLVPPSLAPGTPRALAAAHSLLAPATLRAAVLRAPERIALRLGTATEGRDATLVARRLAEAGFCVCAAGLRGAVSASAAAEARALHRRGELRSKGFVRRGRRLPHDPTQRTDLCVMLGDEPCHPLHASTTALLAIDAAIERFARRVVERMARLTARQRRLMGGGPSGERLRYSGRGDMMVAVYPGGGSFHGAHIDNQDGDGREHDFGRVLTFIYYLNQDWKDEDGGALRIFLPSICAEHDPIARAAMAAGISPVVDILPELDTLAIFRADRVIHEVRPCPTRHRYAASVWVTCSGEC</sequence>
<dbReference type="InterPro" id="IPR051559">
    <property type="entry name" value="HIF_prolyl_hydroxylases"/>
</dbReference>
<dbReference type="GO" id="GO:0031418">
    <property type="term" value="F:L-ascorbic acid binding"/>
    <property type="evidence" value="ECO:0007669"/>
    <property type="project" value="UniProtKB-KW"/>
</dbReference>
<evidence type="ECO:0000256" key="2">
    <source>
        <dbReference type="ARBA" id="ARBA00022723"/>
    </source>
</evidence>
<dbReference type="GO" id="GO:0008198">
    <property type="term" value="F:ferrous iron binding"/>
    <property type="evidence" value="ECO:0007669"/>
    <property type="project" value="TreeGrafter"/>
</dbReference>
<dbReference type="Gene3D" id="2.60.120.620">
    <property type="entry name" value="q2cbj1_9rhob like domain"/>
    <property type="match status" value="1"/>
</dbReference>
<dbReference type="EMBL" id="JBGBPQ010000009">
    <property type="protein sequence ID" value="KAL1519583.1"/>
    <property type="molecule type" value="Genomic_DNA"/>
</dbReference>
<dbReference type="InterPro" id="IPR044862">
    <property type="entry name" value="Pro_4_hyd_alph_FE2OG_OXY"/>
</dbReference>
<keyword evidence="2" id="KW-0479">Metal-binding</keyword>
<dbReference type="GO" id="GO:0071456">
    <property type="term" value="P:cellular response to hypoxia"/>
    <property type="evidence" value="ECO:0007669"/>
    <property type="project" value="TreeGrafter"/>
</dbReference>
<keyword evidence="6" id="KW-0408">Iron</keyword>
<dbReference type="AlphaFoldDB" id="A0AB34JF59"/>
<keyword evidence="4" id="KW-0223">Dioxygenase</keyword>
<feature type="domain" description="Fe2OG dioxygenase" evidence="7">
    <location>
        <begin position="198"/>
        <end position="317"/>
    </location>
</feature>